<reference evidence="2" key="1">
    <citation type="journal article" date="2015" name="ISME J.">
        <title>Draft Genome Sequence of Streptomyces incarnatus NRRL8089, which Produces the Nucleoside Antibiotic Sinefungin.</title>
        <authorList>
            <person name="Oshima K."/>
            <person name="Hattori M."/>
            <person name="Shimizu H."/>
            <person name="Fukuda K."/>
            <person name="Nemoto M."/>
            <person name="Inagaki K."/>
            <person name="Tamura T."/>
        </authorList>
    </citation>
    <scope>NUCLEOTIDE SEQUENCE</scope>
    <source>
        <strain evidence="2">FACHB-1375</strain>
    </source>
</reference>
<dbReference type="RefSeq" id="WP_190470901.1">
    <property type="nucleotide sequence ID" value="NZ_JACJPW010000084.1"/>
</dbReference>
<accession>A0A926VI90</accession>
<dbReference type="InterPro" id="IPR025474">
    <property type="entry name" value="DUF4325"/>
</dbReference>
<protein>
    <submittedName>
        <fullName evidence="2">STAS-like domain-containing protein</fullName>
    </submittedName>
</protein>
<feature type="domain" description="DUF4325" evidence="1">
    <location>
        <begin position="33"/>
        <end position="95"/>
    </location>
</feature>
<dbReference type="Proteomes" id="UP000641646">
    <property type="component" value="Unassembled WGS sequence"/>
</dbReference>
<name>A0A926VI90_9CYAN</name>
<evidence type="ECO:0000313" key="3">
    <source>
        <dbReference type="Proteomes" id="UP000641646"/>
    </source>
</evidence>
<evidence type="ECO:0000313" key="2">
    <source>
        <dbReference type="EMBL" id="MBD2184466.1"/>
    </source>
</evidence>
<dbReference type="EMBL" id="JACJPW010000084">
    <property type="protein sequence ID" value="MBD2184466.1"/>
    <property type="molecule type" value="Genomic_DNA"/>
</dbReference>
<dbReference type="AlphaFoldDB" id="A0A926VI90"/>
<sequence length="129" mass="14832">MNPLTSFHPQTENTVTLVVTEVVGDNLCIATDDAQKVYEQIAAAFKEGKKVILSFKDAEDLTWPFLDDAIGQLYKFFPEEQIQSSLSFVDITPDDLEFIEDVVYWVKEYLKNPQRFKEAAREFLGDEDE</sequence>
<reference evidence="2" key="2">
    <citation type="submission" date="2020-08" db="EMBL/GenBank/DDBJ databases">
        <authorList>
            <person name="Chen M."/>
            <person name="Teng W."/>
            <person name="Zhao L."/>
            <person name="Hu C."/>
            <person name="Zhou Y."/>
            <person name="Han B."/>
            <person name="Song L."/>
            <person name="Shu W."/>
        </authorList>
    </citation>
    <scope>NUCLEOTIDE SEQUENCE</scope>
    <source>
        <strain evidence="2">FACHB-1375</strain>
    </source>
</reference>
<keyword evidence="3" id="KW-1185">Reference proteome</keyword>
<comment type="caution">
    <text evidence="2">The sequence shown here is derived from an EMBL/GenBank/DDBJ whole genome shotgun (WGS) entry which is preliminary data.</text>
</comment>
<evidence type="ECO:0000259" key="1">
    <source>
        <dbReference type="Pfam" id="PF14213"/>
    </source>
</evidence>
<gene>
    <name evidence="2" type="ORF">H6G03_25930</name>
</gene>
<dbReference type="Pfam" id="PF14213">
    <property type="entry name" value="DUF4325"/>
    <property type="match status" value="1"/>
</dbReference>
<organism evidence="2 3">
    <name type="scientific">Aerosakkonema funiforme FACHB-1375</name>
    <dbReference type="NCBI Taxonomy" id="2949571"/>
    <lineage>
        <taxon>Bacteria</taxon>
        <taxon>Bacillati</taxon>
        <taxon>Cyanobacteriota</taxon>
        <taxon>Cyanophyceae</taxon>
        <taxon>Oscillatoriophycideae</taxon>
        <taxon>Aerosakkonematales</taxon>
        <taxon>Aerosakkonemataceae</taxon>
        <taxon>Aerosakkonema</taxon>
    </lineage>
</organism>
<proteinExistence type="predicted"/>